<dbReference type="Gene3D" id="3.40.50.1000">
    <property type="entry name" value="HAD superfamily/HAD-like"/>
    <property type="match status" value="1"/>
</dbReference>
<keyword evidence="4 7" id="KW-0378">Hydrolase</keyword>
<evidence type="ECO:0000256" key="3">
    <source>
        <dbReference type="ARBA" id="ARBA00022723"/>
    </source>
</evidence>
<proteinExistence type="inferred from homology"/>
<evidence type="ECO:0000256" key="7">
    <source>
        <dbReference type="PIRNR" id="PIRNR004682"/>
    </source>
</evidence>
<evidence type="ECO:0000256" key="5">
    <source>
        <dbReference type="ARBA" id="ARBA00023277"/>
    </source>
</evidence>
<dbReference type="InterPro" id="IPR006543">
    <property type="entry name" value="Histidinol-phos"/>
</dbReference>
<evidence type="ECO:0000313" key="8">
    <source>
        <dbReference type="EMBL" id="MCZ0963690.1"/>
    </source>
</evidence>
<dbReference type="GO" id="GO:0016787">
    <property type="term" value="F:hydrolase activity"/>
    <property type="evidence" value="ECO:0007669"/>
    <property type="project" value="UniProtKB-KW"/>
</dbReference>
<dbReference type="InterPro" id="IPR036412">
    <property type="entry name" value="HAD-like_sf"/>
</dbReference>
<keyword evidence="2 7" id="KW-0963">Cytoplasm</keyword>
<dbReference type="PANTHER" id="PTHR42891">
    <property type="entry name" value="D-GLYCERO-BETA-D-MANNO-HEPTOSE-1,7-BISPHOSPHATE 7-PHOSPHATASE"/>
    <property type="match status" value="1"/>
</dbReference>
<comment type="subcellular location">
    <subcellularLocation>
        <location evidence="1 7">Cytoplasm</location>
    </subcellularLocation>
</comment>
<evidence type="ECO:0000256" key="2">
    <source>
        <dbReference type="ARBA" id="ARBA00022490"/>
    </source>
</evidence>
<reference evidence="8" key="1">
    <citation type="submission" date="2022-12" db="EMBL/GenBank/DDBJ databases">
        <title>Paracoccus sp. EF6 isolated from a lake water.</title>
        <authorList>
            <person name="Liu H."/>
        </authorList>
    </citation>
    <scope>NUCLEOTIDE SEQUENCE</scope>
    <source>
        <strain evidence="8">EF6</strain>
    </source>
</reference>
<dbReference type="SUPFAM" id="SSF56784">
    <property type="entry name" value="HAD-like"/>
    <property type="match status" value="1"/>
</dbReference>
<accession>A0ABT4J995</accession>
<keyword evidence="5 7" id="KW-0119">Carbohydrate metabolism</keyword>
<dbReference type="Proteomes" id="UP001149822">
    <property type="component" value="Unassembled WGS sequence"/>
</dbReference>
<dbReference type="NCBIfam" id="TIGR01656">
    <property type="entry name" value="Histidinol-ppas"/>
    <property type="match status" value="1"/>
</dbReference>
<keyword evidence="9" id="KW-1185">Reference proteome</keyword>
<dbReference type="InterPro" id="IPR006549">
    <property type="entry name" value="HAD-SF_hydro_IIIA"/>
</dbReference>
<keyword evidence="3" id="KW-0479">Metal-binding</keyword>
<evidence type="ECO:0000313" key="9">
    <source>
        <dbReference type="Proteomes" id="UP001149822"/>
    </source>
</evidence>
<dbReference type="EC" id="3.1.3.-" evidence="7"/>
<dbReference type="PIRSF" id="PIRSF004682">
    <property type="entry name" value="GmhB"/>
    <property type="match status" value="1"/>
</dbReference>
<sequence>MSCVISATVPCLFLDRDGTIIVERNYLSDPDLVTLEVGAVEGLRRFHDAGFRLIVVSNQSGIGRGYFTEAQLAAVNERLESLLIAEGIEIASWHHCPHRSGDSCICRKPRTGMLDEAAKLLPPGAGVDWERSIMVGDKASDINAGLARGCRAALVLTGQGAGDVGEMRAAGVPVCASLHAVAEYFNL</sequence>
<gene>
    <name evidence="8" type="ORF">OU682_18990</name>
</gene>
<comment type="similarity">
    <text evidence="7">Belongs to the gmhB family.</text>
</comment>
<organism evidence="8 9">
    <name type="scientific">Paracoccus benzoatiresistens</name>
    <dbReference type="NCBI Taxonomy" id="2997341"/>
    <lineage>
        <taxon>Bacteria</taxon>
        <taxon>Pseudomonadati</taxon>
        <taxon>Pseudomonadota</taxon>
        <taxon>Alphaproteobacteria</taxon>
        <taxon>Rhodobacterales</taxon>
        <taxon>Paracoccaceae</taxon>
        <taxon>Paracoccus</taxon>
    </lineage>
</organism>
<dbReference type="RefSeq" id="WP_268943783.1">
    <property type="nucleotide sequence ID" value="NZ_JAPTYD010000046.1"/>
</dbReference>
<evidence type="ECO:0000256" key="1">
    <source>
        <dbReference type="ARBA" id="ARBA00004496"/>
    </source>
</evidence>
<evidence type="ECO:0000256" key="6">
    <source>
        <dbReference type="ARBA" id="ARBA00031828"/>
    </source>
</evidence>
<dbReference type="Pfam" id="PF13242">
    <property type="entry name" value="Hydrolase_like"/>
    <property type="match status" value="1"/>
</dbReference>
<dbReference type="CDD" id="cd07503">
    <property type="entry name" value="HAD_HisB-N"/>
    <property type="match status" value="1"/>
</dbReference>
<comment type="caution">
    <text evidence="8">The sequence shown here is derived from an EMBL/GenBank/DDBJ whole genome shotgun (WGS) entry which is preliminary data.</text>
</comment>
<dbReference type="PANTHER" id="PTHR42891:SF1">
    <property type="entry name" value="D-GLYCERO-BETA-D-MANNO-HEPTOSE-1,7-BISPHOSPHATE 7-PHOSPHATASE"/>
    <property type="match status" value="1"/>
</dbReference>
<dbReference type="InterPro" id="IPR004446">
    <property type="entry name" value="Heptose_bisP_phosphatase"/>
</dbReference>
<dbReference type="EMBL" id="JAPTYD010000046">
    <property type="protein sequence ID" value="MCZ0963690.1"/>
    <property type="molecule type" value="Genomic_DNA"/>
</dbReference>
<dbReference type="InterPro" id="IPR023214">
    <property type="entry name" value="HAD_sf"/>
</dbReference>
<protein>
    <recommendedName>
        <fullName evidence="6 7">D,D-heptose 1,7-bisphosphate phosphatase</fullName>
        <ecNumber evidence="7">3.1.3.-</ecNumber>
    </recommendedName>
</protein>
<dbReference type="NCBIfam" id="TIGR01662">
    <property type="entry name" value="HAD-SF-IIIA"/>
    <property type="match status" value="1"/>
</dbReference>
<name>A0ABT4J995_9RHOB</name>
<evidence type="ECO:0000256" key="4">
    <source>
        <dbReference type="ARBA" id="ARBA00022801"/>
    </source>
</evidence>